<feature type="region of interest" description="Disordered" evidence="1">
    <location>
        <begin position="1"/>
        <end position="152"/>
    </location>
</feature>
<evidence type="ECO:0000256" key="1">
    <source>
        <dbReference type="SAM" id="MobiDB-lite"/>
    </source>
</evidence>
<accession>A0A2G5BHR4</accession>
<proteinExistence type="predicted"/>
<dbReference type="Pfam" id="PF14615">
    <property type="entry name" value="Rsa3"/>
    <property type="match status" value="1"/>
</dbReference>
<dbReference type="Proteomes" id="UP000242474">
    <property type="component" value="Unassembled WGS sequence"/>
</dbReference>
<evidence type="ECO:0000313" key="4">
    <source>
        <dbReference type="Proteomes" id="UP000242474"/>
    </source>
</evidence>
<dbReference type="OrthoDB" id="69550at2759"/>
<dbReference type="AlphaFoldDB" id="A0A2G5BHR4"/>
<dbReference type="InterPro" id="IPR028217">
    <property type="entry name" value="Rsa3_C"/>
</dbReference>
<reference evidence="3 4" key="1">
    <citation type="journal article" date="2015" name="Genome Biol. Evol.">
        <title>Phylogenomic analyses indicate that early fungi evolved digesting cell walls of algal ancestors of land plants.</title>
        <authorList>
            <person name="Chang Y."/>
            <person name="Wang S."/>
            <person name="Sekimoto S."/>
            <person name="Aerts A.L."/>
            <person name="Choi C."/>
            <person name="Clum A."/>
            <person name="LaButti K.M."/>
            <person name="Lindquist E.A."/>
            <person name="Yee Ngan C."/>
            <person name="Ohm R.A."/>
            <person name="Salamov A.A."/>
            <person name="Grigoriev I.V."/>
            <person name="Spatafora J.W."/>
            <person name="Berbee M.L."/>
        </authorList>
    </citation>
    <scope>NUCLEOTIDE SEQUENCE [LARGE SCALE GENOMIC DNA]</scope>
    <source>
        <strain evidence="3 4">NRRL 1564</strain>
    </source>
</reference>
<feature type="compositionally biased region" description="Basic residues" evidence="1">
    <location>
        <begin position="1"/>
        <end position="14"/>
    </location>
</feature>
<feature type="domain" description="Ribosome-assembly protein 3 C-terminal" evidence="2">
    <location>
        <begin position="192"/>
        <end position="237"/>
    </location>
</feature>
<organism evidence="3 4">
    <name type="scientific">Coemansia reversa (strain ATCC 12441 / NRRL 1564)</name>
    <dbReference type="NCBI Taxonomy" id="763665"/>
    <lineage>
        <taxon>Eukaryota</taxon>
        <taxon>Fungi</taxon>
        <taxon>Fungi incertae sedis</taxon>
        <taxon>Zoopagomycota</taxon>
        <taxon>Kickxellomycotina</taxon>
        <taxon>Kickxellomycetes</taxon>
        <taxon>Kickxellales</taxon>
        <taxon>Kickxellaceae</taxon>
        <taxon>Coemansia</taxon>
    </lineage>
</organism>
<evidence type="ECO:0000259" key="2">
    <source>
        <dbReference type="Pfam" id="PF14615"/>
    </source>
</evidence>
<evidence type="ECO:0000313" key="3">
    <source>
        <dbReference type="EMBL" id="PIA18560.1"/>
    </source>
</evidence>
<protein>
    <recommendedName>
        <fullName evidence="2">Ribosome-assembly protein 3 C-terminal domain-containing protein</fullName>
    </recommendedName>
</protein>
<gene>
    <name evidence="3" type="ORF">COEREDRAFT_79607</name>
</gene>
<dbReference type="EMBL" id="KZ303489">
    <property type="protein sequence ID" value="PIA18560.1"/>
    <property type="molecule type" value="Genomic_DNA"/>
</dbReference>
<sequence length="249" mass="26263">MGHTAVKKRAKVAKKAAGSSTRKRRKDSSSESDSDSSSSSESSSPSSTDNSEVDSDSSSNSESSSDSSSSSSSDSSSSSSSSSKSSASSSSDSDSSSSEDSSSSSSEDSGSSSSEDSSSSSSEDSDSDSDIGENSGLPKGLQYLEENQKQAQDNIQRLKSGLEGYVATNIDMVQAQHHQEQSEIDERIKSRFKEIYMEYATTAFGSDLDTIRKEEDIDDEGLEMLVDALESGVQSFTNSEQKMIVDGTT</sequence>
<keyword evidence="4" id="KW-1185">Reference proteome</keyword>
<dbReference type="STRING" id="763665.A0A2G5BHR4"/>
<name>A0A2G5BHR4_COERN</name>
<feature type="compositionally biased region" description="Low complexity" evidence="1">
    <location>
        <begin position="35"/>
        <end position="122"/>
    </location>
</feature>